<gene>
    <name evidence="14" type="primary">Znf140</name>
    <name evidence="14" type="ORF">PENPIL_R00002</name>
</gene>
<keyword evidence="9" id="KW-0804">Transcription</keyword>
<evidence type="ECO:0000256" key="4">
    <source>
        <dbReference type="ARBA" id="ARBA00022737"/>
    </source>
</evidence>
<dbReference type="SMART" id="SM00355">
    <property type="entry name" value="ZnF_C2H2"/>
    <property type="match status" value="2"/>
</dbReference>
<keyword evidence="6" id="KW-0862">Zinc</keyword>
<dbReference type="EMBL" id="WBMW01005182">
    <property type="protein sequence ID" value="NXC48849.1"/>
    <property type="molecule type" value="Genomic_DNA"/>
</dbReference>
<keyword evidence="3" id="KW-0479">Metal-binding</keyword>
<accession>A0A851P235</accession>
<feature type="non-terminal residue" evidence="14">
    <location>
        <position position="1"/>
    </location>
</feature>
<dbReference type="FunFam" id="3.30.160.60:FF:000358">
    <property type="entry name" value="zinc finger protein 24"/>
    <property type="match status" value="1"/>
</dbReference>
<dbReference type="SUPFAM" id="SSF57667">
    <property type="entry name" value="beta-beta-alpha zinc fingers"/>
    <property type="match status" value="1"/>
</dbReference>
<reference evidence="14" key="1">
    <citation type="submission" date="2019-09" db="EMBL/GenBank/DDBJ databases">
        <title>Bird 10,000 Genomes (B10K) Project - Family phase.</title>
        <authorList>
            <person name="Zhang G."/>
        </authorList>
    </citation>
    <scope>NUCLEOTIDE SEQUENCE</scope>
    <source>
        <strain evidence="14">B10K-DU-001-08</strain>
        <tissue evidence="14">Muscle</tissue>
    </source>
</reference>
<evidence type="ECO:0000256" key="8">
    <source>
        <dbReference type="ARBA" id="ARBA00023125"/>
    </source>
</evidence>
<keyword evidence="4" id="KW-0677">Repeat</keyword>
<dbReference type="PROSITE" id="PS00028">
    <property type="entry name" value="ZINC_FINGER_C2H2_1"/>
    <property type="match status" value="2"/>
</dbReference>
<dbReference type="PANTHER" id="PTHR23235">
    <property type="entry name" value="KRUEPPEL-LIKE TRANSCRIPTION FACTOR"/>
    <property type="match status" value="1"/>
</dbReference>
<evidence type="ECO:0000256" key="2">
    <source>
        <dbReference type="ARBA" id="ARBA00006991"/>
    </source>
</evidence>
<evidence type="ECO:0000313" key="14">
    <source>
        <dbReference type="EMBL" id="NXC48849.1"/>
    </source>
</evidence>
<evidence type="ECO:0000256" key="1">
    <source>
        <dbReference type="ARBA" id="ARBA00004123"/>
    </source>
</evidence>
<evidence type="ECO:0000256" key="9">
    <source>
        <dbReference type="ARBA" id="ARBA00023163"/>
    </source>
</evidence>
<protein>
    <submittedName>
        <fullName evidence="14">ZN140 protein</fullName>
    </submittedName>
</protein>
<feature type="region of interest" description="Disordered" evidence="12">
    <location>
        <begin position="42"/>
        <end position="120"/>
    </location>
</feature>
<evidence type="ECO:0000259" key="13">
    <source>
        <dbReference type="PROSITE" id="PS50157"/>
    </source>
</evidence>
<feature type="domain" description="C2H2-type" evidence="13">
    <location>
        <begin position="149"/>
        <end position="173"/>
    </location>
</feature>
<dbReference type="InterPro" id="IPR036236">
    <property type="entry name" value="Znf_C2H2_sf"/>
</dbReference>
<dbReference type="OrthoDB" id="9120453at2759"/>
<keyword evidence="7" id="KW-0805">Transcription regulation</keyword>
<dbReference type="PROSITE" id="PS50157">
    <property type="entry name" value="ZINC_FINGER_C2H2_2"/>
    <property type="match status" value="2"/>
</dbReference>
<organism evidence="14 15">
    <name type="scientific">Penelope pileata</name>
    <dbReference type="NCBI Taxonomy" id="1118817"/>
    <lineage>
        <taxon>Eukaryota</taxon>
        <taxon>Metazoa</taxon>
        <taxon>Chordata</taxon>
        <taxon>Craniata</taxon>
        <taxon>Vertebrata</taxon>
        <taxon>Euteleostomi</taxon>
        <taxon>Archelosauria</taxon>
        <taxon>Archosauria</taxon>
        <taxon>Dinosauria</taxon>
        <taxon>Saurischia</taxon>
        <taxon>Theropoda</taxon>
        <taxon>Coelurosauria</taxon>
        <taxon>Aves</taxon>
        <taxon>Neognathae</taxon>
        <taxon>Galloanserae</taxon>
        <taxon>Galliformes</taxon>
        <taxon>Cracidae</taxon>
        <taxon>Penelope</taxon>
    </lineage>
</organism>
<evidence type="ECO:0000256" key="12">
    <source>
        <dbReference type="SAM" id="MobiDB-lite"/>
    </source>
</evidence>
<dbReference type="PANTHER" id="PTHR23235:SF142">
    <property type="entry name" value="ZINC FINGER PROTEIN 384"/>
    <property type="match status" value="1"/>
</dbReference>
<feature type="non-terminal residue" evidence="14">
    <location>
        <position position="173"/>
    </location>
</feature>
<dbReference type="AlphaFoldDB" id="A0A851P235"/>
<dbReference type="FunFam" id="3.30.160.60:FF:000566">
    <property type="entry name" value="zinc finger protein 133 isoform X2"/>
    <property type="match status" value="1"/>
</dbReference>
<dbReference type="GO" id="GO:0000978">
    <property type="term" value="F:RNA polymerase II cis-regulatory region sequence-specific DNA binding"/>
    <property type="evidence" value="ECO:0007669"/>
    <property type="project" value="TreeGrafter"/>
</dbReference>
<dbReference type="Gene3D" id="3.30.160.60">
    <property type="entry name" value="Classic Zinc Finger"/>
    <property type="match status" value="2"/>
</dbReference>
<feature type="domain" description="C2H2-type" evidence="13">
    <location>
        <begin position="121"/>
        <end position="148"/>
    </location>
</feature>
<keyword evidence="5 11" id="KW-0863">Zinc-finger</keyword>
<evidence type="ECO:0000313" key="15">
    <source>
        <dbReference type="Proteomes" id="UP000613066"/>
    </source>
</evidence>
<evidence type="ECO:0000256" key="6">
    <source>
        <dbReference type="ARBA" id="ARBA00022833"/>
    </source>
</evidence>
<feature type="compositionally biased region" description="Basic and acidic residues" evidence="12">
    <location>
        <begin position="105"/>
        <end position="120"/>
    </location>
</feature>
<keyword evidence="8" id="KW-0238">DNA-binding</keyword>
<evidence type="ECO:0000256" key="5">
    <source>
        <dbReference type="ARBA" id="ARBA00022771"/>
    </source>
</evidence>
<dbReference type="GO" id="GO:0045892">
    <property type="term" value="P:negative regulation of DNA-templated transcription"/>
    <property type="evidence" value="ECO:0007669"/>
    <property type="project" value="UniProtKB-ARBA"/>
</dbReference>
<keyword evidence="10" id="KW-0539">Nucleus</keyword>
<evidence type="ECO:0000256" key="7">
    <source>
        <dbReference type="ARBA" id="ARBA00023015"/>
    </source>
</evidence>
<name>A0A851P235_9GALL</name>
<dbReference type="GO" id="GO:0005634">
    <property type="term" value="C:nucleus"/>
    <property type="evidence" value="ECO:0007669"/>
    <property type="project" value="UniProtKB-SubCell"/>
</dbReference>
<keyword evidence="15" id="KW-1185">Reference proteome</keyword>
<comment type="caution">
    <text evidence="14">The sequence shown here is derived from an EMBL/GenBank/DDBJ whole genome shotgun (WGS) entry which is preliminary data.</text>
</comment>
<comment type="similarity">
    <text evidence="2">Belongs to the krueppel C2H2-type zinc-finger protein family.</text>
</comment>
<evidence type="ECO:0000256" key="10">
    <source>
        <dbReference type="ARBA" id="ARBA00023242"/>
    </source>
</evidence>
<dbReference type="GO" id="GO:0000981">
    <property type="term" value="F:DNA-binding transcription factor activity, RNA polymerase II-specific"/>
    <property type="evidence" value="ECO:0007669"/>
    <property type="project" value="TreeGrafter"/>
</dbReference>
<dbReference type="Pfam" id="PF00096">
    <property type="entry name" value="zf-C2H2"/>
    <property type="match status" value="2"/>
</dbReference>
<feature type="compositionally biased region" description="Basic and acidic residues" evidence="12">
    <location>
        <begin position="66"/>
        <end position="82"/>
    </location>
</feature>
<evidence type="ECO:0000256" key="11">
    <source>
        <dbReference type="PROSITE-ProRule" id="PRU00042"/>
    </source>
</evidence>
<sequence length="173" mass="19104">ASLPAPKPMVISLLEGGEEPWIPGVRSLEAVAGELSPADNEITAIKEDLQESGVAQRPWGSASGGEMRRDDQGGLEPGEHFENLQGNHPGERARSALDFSTSQKQPEDPKSKEVCQKERPNSCNECGKSFKRYSNLISHQRVHTAERPFKCSDCGKSFKWSRNLNDHRLIHTG</sequence>
<proteinExistence type="inferred from homology"/>
<dbReference type="GO" id="GO:0008270">
    <property type="term" value="F:zinc ion binding"/>
    <property type="evidence" value="ECO:0007669"/>
    <property type="project" value="UniProtKB-KW"/>
</dbReference>
<dbReference type="Proteomes" id="UP000613066">
    <property type="component" value="Unassembled WGS sequence"/>
</dbReference>
<comment type="subcellular location">
    <subcellularLocation>
        <location evidence="1">Nucleus</location>
    </subcellularLocation>
</comment>
<evidence type="ECO:0000256" key="3">
    <source>
        <dbReference type="ARBA" id="ARBA00022723"/>
    </source>
</evidence>
<dbReference type="InterPro" id="IPR013087">
    <property type="entry name" value="Znf_C2H2_type"/>
</dbReference>